<keyword evidence="3" id="KW-1185">Reference proteome</keyword>
<proteinExistence type="predicted"/>
<dbReference type="KEGG" id="cmp:Cha6605_1350"/>
<accession>K9UD08</accession>
<sequence length="33" mass="3885">MDVTEAVWNFHVGGYQVCHKWLKDHKGRTLLTD</sequence>
<protein>
    <recommendedName>
        <fullName evidence="1">Type ISP restriction-modification enzyme LLaBIII C-terminal specificity domain-containing protein</fullName>
    </recommendedName>
</protein>
<reference evidence="2 3" key="1">
    <citation type="submission" date="2012-05" db="EMBL/GenBank/DDBJ databases">
        <title>Finished chromosome of genome of Chamaesiphon sp. PCC 6605.</title>
        <authorList>
            <consortium name="US DOE Joint Genome Institute"/>
            <person name="Gugger M."/>
            <person name="Coursin T."/>
            <person name="Rippka R."/>
            <person name="Tandeau De Marsac N."/>
            <person name="Huntemann M."/>
            <person name="Wei C.-L."/>
            <person name="Han J."/>
            <person name="Detter J.C."/>
            <person name="Han C."/>
            <person name="Tapia R."/>
            <person name="Chen A."/>
            <person name="Kyrpides N."/>
            <person name="Mavromatis K."/>
            <person name="Markowitz V."/>
            <person name="Szeto E."/>
            <person name="Ivanova N."/>
            <person name="Pagani I."/>
            <person name="Pati A."/>
            <person name="Goodwin L."/>
            <person name="Nordberg H.P."/>
            <person name="Cantor M.N."/>
            <person name="Hua S.X."/>
            <person name="Woyke T."/>
            <person name="Kerfeld C.A."/>
        </authorList>
    </citation>
    <scope>NUCLEOTIDE SEQUENCE [LARGE SCALE GENOMIC DNA]</scope>
    <source>
        <strain evidence="3">ATCC 27169 / PCC 6605</strain>
    </source>
</reference>
<dbReference type="AlphaFoldDB" id="K9UD08"/>
<evidence type="ECO:0000313" key="3">
    <source>
        <dbReference type="Proteomes" id="UP000010366"/>
    </source>
</evidence>
<evidence type="ECO:0000313" key="2">
    <source>
        <dbReference type="EMBL" id="AFY92538.1"/>
    </source>
</evidence>
<organism evidence="2 3">
    <name type="scientific">Chamaesiphon minutus (strain ATCC 27169 / PCC 6605)</name>
    <dbReference type="NCBI Taxonomy" id="1173020"/>
    <lineage>
        <taxon>Bacteria</taxon>
        <taxon>Bacillati</taxon>
        <taxon>Cyanobacteriota</taxon>
        <taxon>Cyanophyceae</taxon>
        <taxon>Gomontiellales</taxon>
        <taxon>Chamaesiphonaceae</taxon>
        <taxon>Chamaesiphon</taxon>
    </lineage>
</organism>
<dbReference type="RefSeq" id="WP_015158722.1">
    <property type="nucleotide sequence ID" value="NC_019697.1"/>
</dbReference>
<evidence type="ECO:0000259" key="1">
    <source>
        <dbReference type="Pfam" id="PF18135"/>
    </source>
</evidence>
<gene>
    <name evidence="2" type="ORF">Cha6605_1350</name>
</gene>
<feature type="domain" description="Type ISP restriction-modification enzyme LLaBIII C-terminal specificity" evidence="1">
    <location>
        <begin position="2"/>
        <end position="30"/>
    </location>
</feature>
<dbReference type="Pfam" id="PF18135">
    <property type="entry name" value="Type_ISP_C"/>
    <property type="match status" value="1"/>
</dbReference>
<dbReference type="HOGENOM" id="CLU_3381191_0_0_3"/>
<name>K9UD08_CHAP6</name>
<dbReference type="Proteomes" id="UP000010366">
    <property type="component" value="Chromosome"/>
</dbReference>
<dbReference type="InterPro" id="IPR041635">
    <property type="entry name" value="Type_ISP_LLaBIII_C"/>
</dbReference>
<dbReference type="EMBL" id="CP003600">
    <property type="protein sequence ID" value="AFY92538.1"/>
    <property type="molecule type" value="Genomic_DNA"/>
</dbReference>